<dbReference type="Proteomes" id="UP000280455">
    <property type="component" value="Chromosome"/>
</dbReference>
<dbReference type="EMBL" id="CP027750">
    <property type="protein sequence ID" value="AZE32100.1"/>
    <property type="molecule type" value="Genomic_DNA"/>
</dbReference>
<organism evidence="1 2">
    <name type="scientific">Pseudomonas chlororaphis subsp. aureofaciens</name>
    <dbReference type="NCBI Taxonomy" id="587851"/>
    <lineage>
        <taxon>Bacteria</taxon>
        <taxon>Pseudomonadati</taxon>
        <taxon>Pseudomonadota</taxon>
        <taxon>Gammaproteobacteria</taxon>
        <taxon>Pseudomonadales</taxon>
        <taxon>Pseudomonadaceae</taxon>
        <taxon>Pseudomonas</taxon>
    </lineage>
</organism>
<accession>A0AAD0ZKU8</accession>
<proteinExistence type="predicted"/>
<reference evidence="1 2" key="1">
    <citation type="submission" date="2018-03" db="EMBL/GenBank/DDBJ databases">
        <title>Diversity of phytobeneficial traits revealed by whole-genome analysis of worldwide-isolated phenazine-producing Pseudomonas spp.</title>
        <authorList>
            <person name="Biessy A."/>
            <person name="Novinscak A."/>
            <person name="Blom J."/>
            <person name="Leger G."/>
            <person name="Thomashow L.S."/>
            <person name="Cazorla F.M."/>
            <person name="Josic D."/>
            <person name="Filion M."/>
        </authorList>
    </citation>
    <scope>NUCLEOTIDE SEQUENCE [LARGE SCALE GENOMIC DNA]</scope>
    <source>
        <strain evidence="1 2">ChPhzS24</strain>
    </source>
</reference>
<evidence type="ECO:0000313" key="1">
    <source>
        <dbReference type="EMBL" id="AZE32100.1"/>
    </source>
</evidence>
<gene>
    <name evidence="1" type="ORF">C4K07_5341</name>
</gene>
<evidence type="ECO:0000313" key="2">
    <source>
        <dbReference type="Proteomes" id="UP000280455"/>
    </source>
</evidence>
<protein>
    <submittedName>
        <fullName evidence="1">Uncharacterized protein</fullName>
    </submittedName>
</protein>
<sequence length="58" mass="6334">MFNAVGKSNNFVGSNGLDDSTFKVLDLKLSKCRAGRSCFSIFQVVDLLHLPSGRWPGC</sequence>
<name>A0AAD0ZKU8_9PSED</name>
<dbReference type="AlphaFoldDB" id="A0AAD0ZKU8"/>